<feature type="non-terminal residue" evidence="1">
    <location>
        <position position="1"/>
    </location>
</feature>
<reference evidence="2" key="1">
    <citation type="journal article" date="2014" name="Proc. Natl. Acad. Sci. U.S.A.">
        <title>Extensive sampling of basidiomycete genomes demonstrates inadequacy of the white-rot/brown-rot paradigm for wood decay fungi.</title>
        <authorList>
            <person name="Riley R."/>
            <person name="Salamov A.A."/>
            <person name="Brown D.W."/>
            <person name="Nagy L.G."/>
            <person name="Floudas D."/>
            <person name="Held B.W."/>
            <person name="Levasseur A."/>
            <person name="Lombard V."/>
            <person name="Morin E."/>
            <person name="Otillar R."/>
            <person name="Lindquist E.A."/>
            <person name="Sun H."/>
            <person name="LaButti K.M."/>
            <person name="Schmutz J."/>
            <person name="Jabbour D."/>
            <person name="Luo H."/>
            <person name="Baker S.E."/>
            <person name="Pisabarro A.G."/>
            <person name="Walton J.D."/>
            <person name="Blanchette R.A."/>
            <person name="Henrissat B."/>
            <person name="Martin F."/>
            <person name="Cullen D."/>
            <person name="Hibbett D.S."/>
            <person name="Grigoriev I.V."/>
        </authorList>
    </citation>
    <scope>NUCLEOTIDE SEQUENCE [LARGE SCALE GENOMIC DNA]</scope>
    <source>
        <strain evidence="2">FD-172 SS1</strain>
    </source>
</reference>
<gene>
    <name evidence="1" type="ORF">BOTBODRAFT_96565</name>
</gene>
<feature type="non-terminal residue" evidence="1">
    <location>
        <position position="57"/>
    </location>
</feature>
<name>A0A067LVG2_BOTB1</name>
<keyword evidence="2" id="KW-1185">Reference proteome</keyword>
<dbReference type="EMBL" id="KL198113">
    <property type="protein sequence ID" value="KDQ07154.1"/>
    <property type="molecule type" value="Genomic_DNA"/>
</dbReference>
<evidence type="ECO:0000313" key="1">
    <source>
        <dbReference type="EMBL" id="KDQ07154.1"/>
    </source>
</evidence>
<accession>A0A067LVG2</accession>
<dbReference type="HOGENOM" id="CLU_204263_1_0_1"/>
<dbReference type="AlphaFoldDB" id="A0A067LVG2"/>
<dbReference type="OrthoDB" id="2618291at2759"/>
<sequence length="57" mass="6102">VLERFGFGDLAPVSTPMDPGLHLSKDMCPNTPAEVAAMKDKPYIQLIGALLYLAIAT</sequence>
<proteinExistence type="predicted"/>
<dbReference type="InParanoid" id="A0A067LVG2"/>
<organism evidence="1 2">
    <name type="scientific">Botryobasidium botryosum (strain FD-172 SS1)</name>
    <dbReference type="NCBI Taxonomy" id="930990"/>
    <lineage>
        <taxon>Eukaryota</taxon>
        <taxon>Fungi</taxon>
        <taxon>Dikarya</taxon>
        <taxon>Basidiomycota</taxon>
        <taxon>Agaricomycotina</taxon>
        <taxon>Agaricomycetes</taxon>
        <taxon>Cantharellales</taxon>
        <taxon>Botryobasidiaceae</taxon>
        <taxon>Botryobasidium</taxon>
    </lineage>
</organism>
<evidence type="ECO:0000313" key="2">
    <source>
        <dbReference type="Proteomes" id="UP000027195"/>
    </source>
</evidence>
<dbReference type="Proteomes" id="UP000027195">
    <property type="component" value="Unassembled WGS sequence"/>
</dbReference>
<protein>
    <submittedName>
        <fullName evidence="1">Uncharacterized protein</fullName>
    </submittedName>
</protein>